<evidence type="ECO:0000313" key="2">
    <source>
        <dbReference type="Proteomes" id="UP000746690"/>
    </source>
</evidence>
<dbReference type="Pfam" id="PF09561">
    <property type="entry name" value="RE_HpaII"/>
    <property type="match status" value="1"/>
</dbReference>
<dbReference type="GO" id="GO:0004519">
    <property type="term" value="F:endonuclease activity"/>
    <property type="evidence" value="ECO:0007669"/>
    <property type="project" value="UniProtKB-KW"/>
</dbReference>
<keyword evidence="1" id="KW-0540">Nuclease</keyword>
<sequence length="359" mass="41068">MIAGNKGEWSEIYALFKLLGDKQLFLGDKHIEQLEGFIYPIIKILRTENNSNFGYTIQDEIILVSGNEKVLKIPISDFKNKALFLLNAIKENKERTFSVPEIEVFMKSINCISLKASSSAKTDITIVVHDQRTNQQPILGFSIKSQLGSPSTLLNAGRTTNFIYKIVGTNLTENDILQINSIDSRRKIMDRIVQIKNKGGAFEFVKTEKQIFSNNLVLIDSLLPEILSQIIFGFYSSKSSNLTELVNEIAEKNPLKFDTQNEHKFYEYKIKRFLTDVALGMMPSKVWTGQYDATGGYLIVKENGDVLCYHIYNRNEFEDYLLNNTKLDTASSSRHDFGKVYTENDQLCFKLNLQIRFTK</sequence>
<dbReference type="RefSeq" id="WP_169675398.1">
    <property type="nucleotide sequence ID" value="NZ_JABBHF010000009.1"/>
</dbReference>
<keyword evidence="1" id="KW-0378">Hydrolase</keyword>
<organism evidence="1 2">
    <name type="scientific">Flavivirga algicola</name>
    <dbReference type="NCBI Taxonomy" id="2729136"/>
    <lineage>
        <taxon>Bacteria</taxon>
        <taxon>Pseudomonadati</taxon>
        <taxon>Bacteroidota</taxon>
        <taxon>Flavobacteriia</taxon>
        <taxon>Flavobacteriales</taxon>
        <taxon>Flavobacteriaceae</taxon>
        <taxon>Flavivirga</taxon>
    </lineage>
</organism>
<dbReference type="Proteomes" id="UP000746690">
    <property type="component" value="Unassembled WGS sequence"/>
</dbReference>
<dbReference type="InterPro" id="IPR019062">
    <property type="entry name" value="Restrct_endonuc_II_HpaII"/>
</dbReference>
<name>A0ABX1S3B9_9FLAO</name>
<comment type="caution">
    <text evidence="1">The sequence shown here is derived from an EMBL/GenBank/DDBJ whole genome shotgun (WGS) entry which is preliminary data.</text>
</comment>
<proteinExistence type="predicted"/>
<reference evidence="1 2" key="1">
    <citation type="submission" date="2020-04" db="EMBL/GenBank/DDBJ databases">
        <title>A Flavivirga sp. nov.</title>
        <authorList>
            <person name="Sun X."/>
        </authorList>
    </citation>
    <scope>NUCLEOTIDE SEQUENCE [LARGE SCALE GENOMIC DNA]</scope>
    <source>
        <strain evidence="1 2">Y03</strain>
    </source>
</reference>
<gene>
    <name evidence="1" type="ORF">HHX25_15525</name>
</gene>
<protein>
    <submittedName>
        <fullName evidence="1">HpaII family restriction endonuclease</fullName>
    </submittedName>
</protein>
<accession>A0ABX1S3B9</accession>
<dbReference type="EMBL" id="JABBHF010000009">
    <property type="protein sequence ID" value="NMH88924.1"/>
    <property type="molecule type" value="Genomic_DNA"/>
</dbReference>
<evidence type="ECO:0000313" key="1">
    <source>
        <dbReference type="EMBL" id="NMH88924.1"/>
    </source>
</evidence>
<keyword evidence="2" id="KW-1185">Reference proteome</keyword>
<keyword evidence="1" id="KW-0255">Endonuclease</keyword>